<protein>
    <recommendedName>
        <fullName evidence="3">HEAT repeat protein</fullName>
    </recommendedName>
</protein>
<dbReference type="Proteomes" id="UP001501772">
    <property type="component" value="Unassembled WGS sequence"/>
</dbReference>
<reference evidence="2" key="1">
    <citation type="journal article" date="2019" name="Int. J. Syst. Evol. Microbiol.">
        <title>The Global Catalogue of Microorganisms (GCM) 10K type strain sequencing project: providing services to taxonomists for standard genome sequencing and annotation.</title>
        <authorList>
            <consortium name="The Broad Institute Genomics Platform"/>
            <consortium name="The Broad Institute Genome Sequencing Center for Infectious Disease"/>
            <person name="Wu L."/>
            <person name="Ma J."/>
        </authorList>
    </citation>
    <scope>NUCLEOTIDE SEQUENCE [LARGE SCALE GENOMIC DNA]</scope>
    <source>
        <strain evidence="2">JCM 17626</strain>
    </source>
</reference>
<evidence type="ECO:0000313" key="2">
    <source>
        <dbReference type="Proteomes" id="UP001501772"/>
    </source>
</evidence>
<name>A0ABP8B9J7_9SPHI</name>
<comment type="caution">
    <text evidence="1">The sequence shown here is derived from an EMBL/GenBank/DDBJ whole genome shotgun (WGS) entry which is preliminary data.</text>
</comment>
<dbReference type="RefSeq" id="WP_344850586.1">
    <property type="nucleotide sequence ID" value="NZ_BAABBY010000003.1"/>
</dbReference>
<accession>A0ABP8B9J7</accession>
<dbReference type="EMBL" id="BAABBY010000003">
    <property type="protein sequence ID" value="GAA4200950.1"/>
    <property type="molecule type" value="Genomic_DNA"/>
</dbReference>
<gene>
    <name evidence="1" type="ORF">GCM10022289_13550</name>
</gene>
<proteinExistence type="predicted"/>
<sequence length="46" mass="5336">MQENIRIKAYDTLGHITNEKQSIWTSLINDPDRVVSGYARQFLNQA</sequence>
<organism evidence="1 2">
    <name type="scientific">Pedobacter jeongneungensis</name>
    <dbReference type="NCBI Taxonomy" id="947309"/>
    <lineage>
        <taxon>Bacteria</taxon>
        <taxon>Pseudomonadati</taxon>
        <taxon>Bacteroidota</taxon>
        <taxon>Sphingobacteriia</taxon>
        <taxon>Sphingobacteriales</taxon>
        <taxon>Sphingobacteriaceae</taxon>
        <taxon>Pedobacter</taxon>
    </lineage>
</organism>
<evidence type="ECO:0000313" key="1">
    <source>
        <dbReference type="EMBL" id="GAA4200950.1"/>
    </source>
</evidence>
<evidence type="ECO:0008006" key="3">
    <source>
        <dbReference type="Google" id="ProtNLM"/>
    </source>
</evidence>
<keyword evidence="2" id="KW-1185">Reference proteome</keyword>